<evidence type="ECO:0000313" key="1">
    <source>
        <dbReference type="EMBL" id="WNL11795.1"/>
    </source>
</evidence>
<evidence type="ECO:0000313" key="2">
    <source>
        <dbReference type="EMBL" id="WNL15240.1"/>
    </source>
</evidence>
<dbReference type="EMBL" id="CP134852">
    <property type="protein sequence ID" value="WNL26287.1"/>
    <property type="molecule type" value="Genomic_DNA"/>
</dbReference>
<evidence type="ECO:0000313" key="6">
    <source>
        <dbReference type="EMBL" id="WNL26287.1"/>
    </source>
</evidence>
<proteinExistence type="predicted"/>
<evidence type="ECO:0000313" key="5">
    <source>
        <dbReference type="EMBL" id="WNL22820.1"/>
    </source>
</evidence>
<sequence>MATAMQKDVLIELLSGTMIDIRNITSPTISKDKTQLKLMRSAVYSLPCLKINYNEYIERIEKIRLRYGINN</sequence>
<dbReference type="EMBL" id="CP134845">
    <property type="protein sequence ID" value="WNL15240.1"/>
    <property type="molecule type" value="Genomic_DNA"/>
</dbReference>
<evidence type="ECO:0000313" key="3">
    <source>
        <dbReference type="EMBL" id="WNL18878.1"/>
    </source>
</evidence>
<dbReference type="AlphaFoldDB" id="A0AA96D6B7"/>
<reference evidence="5" key="1">
    <citation type="submission" date="2023-09" db="EMBL/GenBank/DDBJ databases">
        <title>Arcobacter tbilisiensis sp. nov. isolated from chicken meat in Tbilisi, Georgia.</title>
        <authorList>
            <person name="Matthias R."/>
            <person name="Zautner A.E."/>
        </authorList>
    </citation>
    <scope>NUCLEOTIDE SEQUENCE</scope>
    <source>
        <strain evidence="6">LEO 70</strain>
        <strain evidence="5">LEO 74</strain>
        <strain evidence="4">LEO 79</strain>
        <strain evidence="3">LEO 99</strain>
    </source>
</reference>
<reference evidence="1" key="2">
    <citation type="submission" date="2023-09" db="EMBL/GenBank/DDBJ databases">
        <title>Characterization of Arcobacter Isolates from Retail Chicken Sold in Supermarkets in Tbilisi, Georgia.</title>
        <authorList>
            <person name="Matthias R."/>
            <person name="Zautner A.E."/>
        </authorList>
    </citation>
    <scope>NUCLEOTIDE SEQUENCE</scope>
    <source>
        <strain evidence="2">LEO 108</strain>
        <strain evidence="1">LEO 109</strain>
    </source>
</reference>
<dbReference type="EMBL" id="CP134844">
    <property type="protein sequence ID" value="WNL11795.1"/>
    <property type="molecule type" value="Genomic_DNA"/>
</dbReference>
<evidence type="ECO:0000313" key="4">
    <source>
        <dbReference type="EMBL" id="WNL21017.1"/>
    </source>
</evidence>
<dbReference type="EMBL" id="CP134850">
    <property type="protein sequence ID" value="WNL21017.1"/>
    <property type="molecule type" value="Genomic_DNA"/>
</dbReference>
<dbReference type="EMBL" id="CP134849">
    <property type="protein sequence ID" value="WNL18878.1"/>
    <property type="molecule type" value="Genomic_DNA"/>
</dbReference>
<gene>
    <name evidence="2" type="ORF">RJG51_03365</name>
    <name evidence="1" type="ORF">RJG52_07615</name>
    <name evidence="3" type="ORF">RJG53_09875</name>
    <name evidence="5" type="ORF">RJG55_07620</name>
    <name evidence="4" type="ORF">RJG56_09755</name>
    <name evidence="6" type="ORF">RJG57_03750</name>
</gene>
<accession>A0AA96D6B7</accession>
<name>A0AA96D6B7_9BACT</name>
<dbReference type="EMBL" id="CP134851">
    <property type="protein sequence ID" value="WNL22820.1"/>
    <property type="molecule type" value="Genomic_DNA"/>
</dbReference>
<protein>
    <submittedName>
        <fullName evidence="5">Uncharacterized protein</fullName>
    </submittedName>
</protein>
<organism evidence="5">
    <name type="scientific">Arcobacter sp. AZ-2023</name>
    <dbReference type="NCBI Taxonomy" id="3074453"/>
    <lineage>
        <taxon>Bacteria</taxon>
        <taxon>Pseudomonadati</taxon>
        <taxon>Campylobacterota</taxon>
        <taxon>Epsilonproteobacteria</taxon>
        <taxon>Campylobacterales</taxon>
        <taxon>Arcobacteraceae</taxon>
        <taxon>Arcobacter</taxon>
    </lineage>
</organism>